<dbReference type="Proteomes" id="UP000184339">
    <property type="component" value="Unassembled WGS sequence"/>
</dbReference>
<evidence type="ECO:0000256" key="3">
    <source>
        <dbReference type="HAMAP-Rule" id="MF_01830"/>
    </source>
</evidence>
<dbReference type="GO" id="GO:0016829">
    <property type="term" value="F:lyase activity"/>
    <property type="evidence" value="ECO:0007669"/>
    <property type="project" value="UniProtKB-KW"/>
</dbReference>
<dbReference type="PANTHER" id="PTHR32022">
    <property type="entry name" value="D-GLUTAMATE CYCLASE, MITOCHONDRIAL"/>
    <property type="match status" value="1"/>
</dbReference>
<protein>
    <recommendedName>
        <fullName evidence="3">Putative hydro-lyase SAMN05192549_10126</fullName>
        <ecNumber evidence="3">4.2.1.-</ecNumber>
    </recommendedName>
</protein>
<dbReference type="PIRSF" id="PIRSF029755">
    <property type="entry name" value="UCP029755"/>
    <property type="match status" value="1"/>
</dbReference>
<proteinExistence type="inferred from homology"/>
<keyword evidence="5" id="KW-1185">Reference proteome</keyword>
<dbReference type="InterPro" id="IPR016938">
    <property type="entry name" value="UPF0317"/>
</dbReference>
<dbReference type="Gene3D" id="3.30.2040.10">
    <property type="entry name" value="PSTPO5379-like domain"/>
    <property type="match status" value="1"/>
</dbReference>
<dbReference type="OrthoDB" id="149585at2"/>
<name>A0A1M7H0Z4_9BURK</name>
<dbReference type="InterPro" id="IPR038021">
    <property type="entry name" value="Putative_hydro-lyase"/>
</dbReference>
<organism evidence="4 5">
    <name type="scientific">Duganella sacchari</name>
    <dbReference type="NCBI Taxonomy" id="551987"/>
    <lineage>
        <taxon>Bacteria</taxon>
        <taxon>Pseudomonadati</taxon>
        <taxon>Pseudomonadota</taxon>
        <taxon>Betaproteobacteria</taxon>
        <taxon>Burkholderiales</taxon>
        <taxon>Oxalobacteraceae</taxon>
        <taxon>Telluria group</taxon>
        <taxon>Duganella</taxon>
    </lineage>
</organism>
<dbReference type="HAMAP" id="MF_01830">
    <property type="entry name" value="Hydro_lyase"/>
    <property type="match status" value="1"/>
</dbReference>
<gene>
    <name evidence="4" type="ORF">SAMN05192549_10126</name>
</gene>
<keyword evidence="2 3" id="KW-0456">Lyase</keyword>
<dbReference type="STRING" id="551987.SAMN05192549_10126"/>
<dbReference type="FunFam" id="3.30.2040.10:FF:000001">
    <property type="entry name" value="D-glutamate cyclase, mitochondrial"/>
    <property type="match status" value="1"/>
</dbReference>
<dbReference type="EMBL" id="FRCX01000001">
    <property type="protein sequence ID" value="SHM22255.1"/>
    <property type="molecule type" value="Genomic_DNA"/>
</dbReference>
<dbReference type="Gene3D" id="3.40.1640.10">
    <property type="entry name" value="PSTPO5379-like"/>
    <property type="match status" value="1"/>
</dbReference>
<sequence length="257" mass="28724">MTPLELRQQVRSGAFRQPTAGYCGPYAQANLVILPQQHANDFLLFSQRNQRACPLLAVGEPGQWHLPRLGEDLDIRCDTPGYNIYREGILAEQTYTLHEVWRNDMVVFAIGCSFSFEHMLQEAGIRLRHVEQRRNVAMFRTNIRNQPAGPFGGEMVVSMRPMKAADAIRAIQITSRYPAVHGAPVHLGDPGLIGIADIMRPDYGDAVEIMPDEIPVFWACGVTPQEAIRHARLPLVITHQPGYMLVTDIPNSSLAAF</sequence>
<dbReference type="Pfam" id="PF07286">
    <property type="entry name" value="D-Glu_cyclase"/>
    <property type="match status" value="1"/>
</dbReference>
<dbReference type="EC" id="4.2.1.-" evidence="3"/>
<evidence type="ECO:0000256" key="2">
    <source>
        <dbReference type="ARBA" id="ARBA00023239"/>
    </source>
</evidence>
<evidence type="ECO:0000313" key="4">
    <source>
        <dbReference type="EMBL" id="SHM22255.1"/>
    </source>
</evidence>
<dbReference type="PANTHER" id="PTHR32022:SF10">
    <property type="entry name" value="D-GLUTAMATE CYCLASE, MITOCHONDRIAL"/>
    <property type="match status" value="1"/>
</dbReference>
<dbReference type="InterPro" id="IPR009906">
    <property type="entry name" value="D-Glu_cyclase"/>
</dbReference>
<dbReference type="SUPFAM" id="SSF160920">
    <property type="entry name" value="PSTPO5379-like"/>
    <property type="match status" value="1"/>
</dbReference>
<comment type="similarity">
    <text evidence="1 3">Belongs to the D-glutamate cyclase family.</text>
</comment>
<evidence type="ECO:0000313" key="5">
    <source>
        <dbReference type="Proteomes" id="UP000184339"/>
    </source>
</evidence>
<dbReference type="RefSeq" id="WP_072780393.1">
    <property type="nucleotide sequence ID" value="NZ_FRCX01000001.1"/>
</dbReference>
<evidence type="ECO:0000256" key="1">
    <source>
        <dbReference type="ARBA" id="ARBA00007896"/>
    </source>
</evidence>
<reference evidence="5" key="1">
    <citation type="submission" date="2016-11" db="EMBL/GenBank/DDBJ databases">
        <authorList>
            <person name="Varghese N."/>
            <person name="Submissions S."/>
        </authorList>
    </citation>
    <scope>NUCLEOTIDE SEQUENCE [LARGE SCALE GENOMIC DNA]</scope>
    <source>
        <strain evidence="5">Sac-22</strain>
    </source>
</reference>
<accession>A0A1M7H0Z4</accession>
<dbReference type="AlphaFoldDB" id="A0A1M7H0Z4"/>
<dbReference type="NCBIfam" id="NF003969">
    <property type="entry name" value="PRK05463.1"/>
    <property type="match status" value="1"/>
</dbReference>